<protein>
    <submittedName>
        <fullName evidence="1">Uncharacterized protein</fullName>
    </submittedName>
</protein>
<evidence type="ECO:0000313" key="2">
    <source>
        <dbReference type="Proteomes" id="UP000499080"/>
    </source>
</evidence>
<name>A0A4Y2BYN4_ARAVE</name>
<dbReference type="AlphaFoldDB" id="A0A4Y2BYN4"/>
<accession>A0A4Y2BYN4</accession>
<comment type="caution">
    <text evidence="1">The sequence shown here is derived from an EMBL/GenBank/DDBJ whole genome shotgun (WGS) entry which is preliminary data.</text>
</comment>
<evidence type="ECO:0000313" key="1">
    <source>
        <dbReference type="EMBL" id="GBL96436.1"/>
    </source>
</evidence>
<keyword evidence="2" id="KW-1185">Reference proteome</keyword>
<proteinExistence type="predicted"/>
<dbReference type="Proteomes" id="UP000499080">
    <property type="component" value="Unassembled WGS sequence"/>
</dbReference>
<dbReference type="EMBL" id="BGPR01000120">
    <property type="protein sequence ID" value="GBL96436.1"/>
    <property type="molecule type" value="Genomic_DNA"/>
</dbReference>
<sequence>MNEYGLLFGADGIIQFLFQAGNSSVDHSIRLSQHCFFPTHSSRQIHHVIHLKLQSGLAVGESDLLLPSTSALQSTISPISDKGSLVARSESSQNV</sequence>
<reference evidence="1 2" key="1">
    <citation type="journal article" date="2019" name="Sci. Rep.">
        <title>Orb-weaving spider Araneus ventricosus genome elucidates the spidroin gene catalogue.</title>
        <authorList>
            <person name="Kono N."/>
            <person name="Nakamura H."/>
            <person name="Ohtoshi R."/>
            <person name="Moran D.A.P."/>
            <person name="Shinohara A."/>
            <person name="Yoshida Y."/>
            <person name="Fujiwara M."/>
            <person name="Mori M."/>
            <person name="Tomita M."/>
            <person name="Arakawa K."/>
        </authorList>
    </citation>
    <scope>NUCLEOTIDE SEQUENCE [LARGE SCALE GENOMIC DNA]</scope>
</reference>
<gene>
    <name evidence="1" type="ORF">AVEN_43746_1</name>
</gene>
<organism evidence="1 2">
    <name type="scientific">Araneus ventricosus</name>
    <name type="common">Orbweaver spider</name>
    <name type="synonym">Epeira ventricosa</name>
    <dbReference type="NCBI Taxonomy" id="182803"/>
    <lineage>
        <taxon>Eukaryota</taxon>
        <taxon>Metazoa</taxon>
        <taxon>Ecdysozoa</taxon>
        <taxon>Arthropoda</taxon>
        <taxon>Chelicerata</taxon>
        <taxon>Arachnida</taxon>
        <taxon>Araneae</taxon>
        <taxon>Araneomorphae</taxon>
        <taxon>Entelegynae</taxon>
        <taxon>Araneoidea</taxon>
        <taxon>Araneidae</taxon>
        <taxon>Araneus</taxon>
    </lineage>
</organism>